<dbReference type="EMBL" id="JALJOR010000006">
    <property type="protein sequence ID" value="KAK9815665.1"/>
    <property type="molecule type" value="Genomic_DNA"/>
</dbReference>
<dbReference type="PANTHER" id="PTHR24305:SF166">
    <property type="entry name" value="CYTOCHROME P450 12A4, MITOCHONDRIAL-RELATED"/>
    <property type="match status" value="1"/>
</dbReference>
<feature type="binding site" description="axial binding residue" evidence="3">
    <location>
        <position position="441"/>
    </location>
    <ligand>
        <name>heme</name>
        <dbReference type="ChEBI" id="CHEBI:30413"/>
    </ligand>
    <ligandPart>
        <name>Fe</name>
        <dbReference type="ChEBI" id="CHEBI:18248"/>
    </ligandPart>
</feature>
<dbReference type="SUPFAM" id="SSF48264">
    <property type="entry name" value="Cytochrome P450"/>
    <property type="match status" value="1"/>
</dbReference>
<keyword evidence="3 4" id="KW-0349">Heme</keyword>
<dbReference type="GO" id="GO:0005506">
    <property type="term" value="F:iron ion binding"/>
    <property type="evidence" value="ECO:0007669"/>
    <property type="project" value="InterPro"/>
</dbReference>
<dbReference type="PRINTS" id="PR00463">
    <property type="entry name" value="EP450I"/>
</dbReference>
<dbReference type="InterPro" id="IPR050121">
    <property type="entry name" value="Cytochrome_P450_monoxygenase"/>
</dbReference>
<dbReference type="Proteomes" id="UP001489004">
    <property type="component" value="Unassembled WGS sequence"/>
</dbReference>
<dbReference type="Pfam" id="PF00067">
    <property type="entry name" value="p450"/>
    <property type="match status" value="2"/>
</dbReference>
<keyword evidence="7" id="KW-1185">Reference proteome</keyword>
<sequence>MQPIWVSRGSLKAYFELLHSTHGPVVQFQLGSETVVSVADPALLHTPALLRAADRPHYLFAFLEELLGKDNLQTWDGARSKSVRLLLHKCVGPAHVSQLHDRLGKITAAQVGAWQEAATTGRRVPVQASLLPWALETAMAAILGENLPSDVDVPRFGTAYDFIMEAGIGKMQTGALSEAQQAQLAQHQAWLQETMAALIQQVRTAASAGSADALDATALAGGATPAESTADHAAAPADVNFVSLLLAATDPATGAAYDAATIQMLVTGYIIAAYHTTVITIAWTLYYLTQHPDAQAAVCAELDSVLPSNADSGSQASAGSQAKVGSQAGSGNSGTLRKELGPLGIPSREQLSRLPVLTRTIQEAMRLRPAGSFAARILHEDTHVGPHLLPAGCTVLIPILVVQRDPAHWPAPDAFRPERFSEGHEHHPQAFIPFGVGPRVCPGEALAWRDMRLFLSMTLRRLSVRLAMPVAEVVPVERFVTWAANDIWLELHPR</sequence>
<comment type="cofactor">
    <cofactor evidence="1 3">
        <name>heme</name>
        <dbReference type="ChEBI" id="CHEBI:30413"/>
    </cofactor>
</comment>
<accession>A0AAW1Q190</accession>
<dbReference type="GO" id="GO:0020037">
    <property type="term" value="F:heme binding"/>
    <property type="evidence" value="ECO:0007669"/>
    <property type="project" value="InterPro"/>
</dbReference>
<evidence type="ECO:0000256" key="2">
    <source>
        <dbReference type="ARBA" id="ARBA00010617"/>
    </source>
</evidence>
<gene>
    <name evidence="6" type="ORF">WJX72_007621</name>
</gene>
<feature type="compositionally biased region" description="Low complexity" evidence="5">
    <location>
        <begin position="310"/>
        <end position="330"/>
    </location>
</feature>
<dbReference type="PRINTS" id="PR00385">
    <property type="entry name" value="P450"/>
</dbReference>
<name>A0AAW1Q190_9CHLO</name>
<dbReference type="CDD" id="cd00302">
    <property type="entry name" value="cytochrome_P450"/>
    <property type="match status" value="1"/>
</dbReference>
<evidence type="ECO:0000256" key="5">
    <source>
        <dbReference type="SAM" id="MobiDB-lite"/>
    </source>
</evidence>
<dbReference type="InterPro" id="IPR001128">
    <property type="entry name" value="Cyt_P450"/>
</dbReference>
<dbReference type="PANTHER" id="PTHR24305">
    <property type="entry name" value="CYTOCHROME P450"/>
    <property type="match status" value="1"/>
</dbReference>
<keyword evidence="3 4" id="KW-0479">Metal-binding</keyword>
<comment type="similarity">
    <text evidence="2 4">Belongs to the cytochrome P450 family.</text>
</comment>
<evidence type="ECO:0000256" key="4">
    <source>
        <dbReference type="RuleBase" id="RU000461"/>
    </source>
</evidence>
<dbReference type="GO" id="GO:0016705">
    <property type="term" value="F:oxidoreductase activity, acting on paired donors, with incorporation or reduction of molecular oxygen"/>
    <property type="evidence" value="ECO:0007669"/>
    <property type="project" value="InterPro"/>
</dbReference>
<dbReference type="InterPro" id="IPR036396">
    <property type="entry name" value="Cyt_P450_sf"/>
</dbReference>
<evidence type="ECO:0000313" key="7">
    <source>
        <dbReference type="Proteomes" id="UP001489004"/>
    </source>
</evidence>
<proteinExistence type="inferred from homology"/>
<evidence type="ECO:0008006" key="8">
    <source>
        <dbReference type="Google" id="ProtNLM"/>
    </source>
</evidence>
<reference evidence="6 7" key="1">
    <citation type="journal article" date="2024" name="Nat. Commun.">
        <title>Phylogenomics reveals the evolutionary origins of lichenization in chlorophyte algae.</title>
        <authorList>
            <person name="Puginier C."/>
            <person name="Libourel C."/>
            <person name="Otte J."/>
            <person name="Skaloud P."/>
            <person name="Haon M."/>
            <person name="Grisel S."/>
            <person name="Petersen M."/>
            <person name="Berrin J.G."/>
            <person name="Delaux P.M."/>
            <person name="Dal Grande F."/>
            <person name="Keller J."/>
        </authorList>
    </citation>
    <scope>NUCLEOTIDE SEQUENCE [LARGE SCALE GENOMIC DNA]</scope>
    <source>
        <strain evidence="6 7">SAG 2043</strain>
    </source>
</reference>
<organism evidence="6 7">
    <name type="scientific">[Myrmecia] bisecta</name>
    <dbReference type="NCBI Taxonomy" id="41462"/>
    <lineage>
        <taxon>Eukaryota</taxon>
        <taxon>Viridiplantae</taxon>
        <taxon>Chlorophyta</taxon>
        <taxon>core chlorophytes</taxon>
        <taxon>Trebouxiophyceae</taxon>
        <taxon>Trebouxiales</taxon>
        <taxon>Trebouxiaceae</taxon>
        <taxon>Myrmecia</taxon>
    </lineage>
</organism>
<evidence type="ECO:0000256" key="1">
    <source>
        <dbReference type="ARBA" id="ARBA00001971"/>
    </source>
</evidence>
<dbReference type="Gene3D" id="1.10.630.10">
    <property type="entry name" value="Cytochrome P450"/>
    <property type="match status" value="1"/>
</dbReference>
<keyword evidence="4" id="KW-0503">Monooxygenase</keyword>
<dbReference type="AlphaFoldDB" id="A0AAW1Q190"/>
<feature type="region of interest" description="Disordered" evidence="5">
    <location>
        <begin position="310"/>
        <end position="342"/>
    </location>
</feature>
<dbReference type="InterPro" id="IPR002401">
    <property type="entry name" value="Cyt_P450_E_grp-I"/>
</dbReference>
<dbReference type="PROSITE" id="PS00086">
    <property type="entry name" value="CYTOCHROME_P450"/>
    <property type="match status" value="1"/>
</dbReference>
<protein>
    <recommendedName>
        <fullName evidence="8">Cytochrome P450</fullName>
    </recommendedName>
</protein>
<dbReference type="InterPro" id="IPR017972">
    <property type="entry name" value="Cyt_P450_CS"/>
</dbReference>
<evidence type="ECO:0000313" key="6">
    <source>
        <dbReference type="EMBL" id="KAK9815665.1"/>
    </source>
</evidence>
<keyword evidence="3 4" id="KW-0408">Iron</keyword>
<comment type="caution">
    <text evidence="6">The sequence shown here is derived from an EMBL/GenBank/DDBJ whole genome shotgun (WGS) entry which is preliminary data.</text>
</comment>
<keyword evidence="4" id="KW-0560">Oxidoreductase</keyword>
<evidence type="ECO:0000256" key="3">
    <source>
        <dbReference type="PIRSR" id="PIRSR602401-1"/>
    </source>
</evidence>
<dbReference type="GO" id="GO:0004497">
    <property type="term" value="F:monooxygenase activity"/>
    <property type="evidence" value="ECO:0007669"/>
    <property type="project" value="UniProtKB-KW"/>
</dbReference>